<organism evidence="2 3">
    <name type="scientific">Oceanobacillus bengalensis</name>
    <dbReference type="NCBI Taxonomy" id="1435466"/>
    <lineage>
        <taxon>Bacteria</taxon>
        <taxon>Bacillati</taxon>
        <taxon>Bacillota</taxon>
        <taxon>Bacilli</taxon>
        <taxon>Bacillales</taxon>
        <taxon>Bacillaceae</taxon>
        <taxon>Oceanobacillus</taxon>
    </lineage>
</organism>
<sequence length="58" mass="6232">MRYIMTIIWSVLIALAATYVLTSMGGEAFVISDALLLAAVLAIVTFILGEVALKEKSE</sequence>
<keyword evidence="1" id="KW-0812">Transmembrane</keyword>
<protein>
    <submittedName>
        <fullName evidence="2">DUF2929 family protein</fullName>
    </submittedName>
</protein>
<dbReference type="InterPro" id="IPR021324">
    <property type="entry name" value="DUF2929"/>
</dbReference>
<evidence type="ECO:0000313" key="2">
    <source>
        <dbReference type="EMBL" id="RKQ18851.1"/>
    </source>
</evidence>
<dbReference type="AlphaFoldDB" id="A0A494Z8B1"/>
<keyword evidence="1" id="KW-1133">Transmembrane helix</keyword>
<dbReference type="EMBL" id="RBZO01000001">
    <property type="protein sequence ID" value="RKQ18851.1"/>
    <property type="molecule type" value="Genomic_DNA"/>
</dbReference>
<gene>
    <name evidence="2" type="ORF">D8M05_01715</name>
</gene>
<dbReference type="RefSeq" id="WP_121127987.1">
    <property type="nucleotide sequence ID" value="NZ_JBHUFK010000020.1"/>
</dbReference>
<reference evidence="2 3" key="1">
    <citation type="journal article" date="2015" name="Antonie Van Leeuwenhoek">
        <title>Oceanobacillus bengalensis sp. nov., a bacterium isolated from seawater of the Bay of Bengal.</title>
        <authorList>
            <person name="Yongchang O."/>
            <person name="Xiang W."/>
            <person name="Wang G."/>
        </authorList>
    </citation>
    <scope>NUCLEOTIDE SEQUENCE [LARGE SCALE GENOMIC DNA]</scope>
    <source>
        <strain evidence="2 3">MCCC 1K00260</strain>
    </source>
</reference>
<proteinExistence type="predicted"/>
<comment type="caution">
    <text evidence="2">The sequence shown here is derived from an EMBL/GenBank/DDBJ whole genome shotgun (WGS) entry which is preliminary data.</text>
</comment>
<name>A0A494Z8B1_9BACI</name>
<dbReference type="Proteomes" id="UP000281813">
    <property type="component" value="Unassembled WGS sequence"/>
</dbReference>
<evidence type="ECO:0000313" key="3">
    <source>
        <dbReference type="Proteomes" id="UP000281813"/>
    </source>
</evidence>
<feature type="transmembrane region" description="Helical" evidence="1">
    <location>
        <begin position="35"/>
        <end position="53"/>
    </location>
</feature>
<accession>A0A494Z8B1</accession>
<keyword evidence="3" id="KW-1185">Reference proteome</keyword>
<evidence type="ECO:0000256" key="1">
    <source>
        <dbReference type="SAM" id="Phobius"/>
    </source>
</evidence>
<dbReference type="Pfam" id="PF11151">
    <property type="entry name" value="DUF2929"/>
    <property type="match status" value="1"/>
</dbReference>
<keyword evidence="1" id="KW-0472">Membrane</keyword>
<dbReference type="OrthoDB" id="2440739at2"/>